<keyword evidence="8 15" id="KW-0067">ATP-binding</keyword>
<feature type="binding site" evidence="15">
    <location>
        <begin position="173"/>
        <end position="180"/>
    </location>
    <ligand>
        <name>ATP</name>
        <dbReference type="ChEBI" id="CHEBI:30616"/>
    </ligand>
</feature>
<evidence type="ECO:0000256" key="5">
    <source>
        <dbReference type="ARBA" id="ARBA00022519"/>
    </source>
</evidence>
<dbReference type="Gene3D" id="1.20.150.20">
    <property type="entry name" value="ATP synthase alpha/beta chain, C-terminal domain"/>
    <property type="match status" value="1"/>
</dbReference>
<dbReference type="PANTHER" id="PTHR48082:SF2">
    <property type="entry name" value="ATP SYNTHASE SUBUNIT ALPHA, MITOCHONDRIAL"/>
    <property type="match status" value="1"/>
</dbReference>
<evidence type="ECO:0000256" key="14">
    <source>
        <dbReference type="ARBA" id="ARBA00026013"/>
    </source>
</evidence>
<keyword evidence="7 15" id="KW-0375">Hydrogen ion transport</keyword>
<dbReference type="InterPro" id="IPR036121">
    <property type="entry name" value="ATPase_F1/V1/A1_a/bsu_N_sf"/>
</dbReference>
<evidence type="ECO:0000313" key="19">
    <source>
        <dbReference type="EMBL" id="MCY0150848.1"/>
    </source>
</evidence>
<dbReference type="Gene3D" id="3.40.50.300">
    <property type="entry name" value="P-loop containing nucleotide triphosphate hydrolases"/>
    <property type="match status" value="1"/>
</dbReference>
<comment type="subunit">
    <text evidence="14">F-type ATPases have 2 components, CF(1) - the catalytic core - and CF(0) - the membrane proton channel. CF(1) has five subunits: alpha(3), beta(3), gamma(1), delta(1), epsilon(1). CF(0) has four main subunits: a(1), b(1), b'(1) and c(9-12).</text>
</comment>
<accession>A0ABT3ZGM4</accession>
<keyword evidence="12 15" id="KW-0139">CF(1)</keyword>
<dbReference type="SUPFAM" id="SSF52540">
    <property type="entry name" value="P-loop containing nucleoside triphosphate hydrolases"/>
    <property type="match status" value="1"/>
</dbReference>
<sequence length="512" mass="53989">MGIESTYTNTDHDILLKALLDGPSPTPVLTEIGRVSEVGDGIAIVTGLARALSDELLEFASGVRGVVFDLEPDRLGVVLLGASDRITVGEGVRRTRHVVSVPVGPALLGRVVDALGRARDGDGLITAVARRPIEAEATEILNRSAITRPLATGIKAIDAAVPVGLGQRELIVGDRQTGKTSIAVDAILNQQKTGVICIYCAIGQRGDAVAKVIGAIKAGDMTQNTIVISAGDEDPPGLSFIAPFAAMTMAEYFADQGRDVLVVMDDLTHHARSYRELSLLLRRPPGREAFPGDIFYLHARLLERAGNFTEQAGGGSITALPVVETQAENLSAYIPTNLISITDGQIYLSPRLVRKNQFPAVDLGVSVSRVGGKAQLRAFRDVAGNLRVTLSQFEELEDFARFGTRLDDATTARLARGAAVRAALRQPERDPIAAAEQLAVLIAAMEGLFDGLPEAEAIAAMGRVRAAAAGALGDIATRIAANEPLRDEDRERIIELARGAGEAIGGGDGPDA</sequence>
<evidence type="ECO:0000256" key="9">
    <source>
        <dbReference type="ARBA" id="ARBA00022967"/>
    </source>
</evidence>
<dbReference type="CDD" id="cd18113">
    <property type="entry name" value="ATP-synt_F1_alpha_C"/>
    <property type="match status" value="1"/>
</dbReference>
<comment type="catalytic activity">
    <reaction evidence="15">
        <text>ATP + H2O + 4 H(+)(in) = ADP + phosphate + 5 H(+)(out)</text>
        <dbReference type="Rhea" id="RHEA:57720"/>
        <dbReference type="ChEBI" id="CHEBI:15377"/>
        <dbReference type="ChEBI" id="CHEBI:15378"/>
        <dbReference type="ChEBI" id="CHEBI:30616"/>
        <dbReference type="ChEBI" id="CHEBI:43474"/>
        <dbReference type="ChEBI" id="CHEBI:456216"/>
        <dbReference type="EC" id="7.1.2.2"/>
    </reaction>
</comment>
<evidence type="ECO:0000256" key="12">
    <source>
        <dbReference type="ARBA" id="ARBA00023196"/>
    </source>
</evidence>
<dbReference type="SUPFAM" id="SSF47917">
    <property type="entry name" value="C-terminal domain of alpha and beta subunits of F1 ATP synthase"/>
    <property type="match status" value="1"/>
</dbReference>
<keyword evidence="11 15" id="KW-0472">Membrane</keyword>
<evidence type="ECO:0000256" key="2">
    <source>
        <dbReference type="ARBA" id="ARBA00004370"/>
    </source>
</evidence>
<dbReference type="Gene3D" id="2.40.30.20">
    <property type="match status" value="1"/>
</dbReference>
<dbReference type="NCBIfam" id="TIGR00962">
    <property type="entry name" value="atpA"/>
    <property type="match status" value="1"/>
</dbReference>
<dbReference type="Pfam" id="PF02874">
    <property type="entry name" value="ATP-synt_ab_N"/>
    <property type="match status" value="1"/>
</dbReference>
<keyword evidence="15" id="KW-1003">Cell membrane</keyword>
<dbReference type="InterPro" id="IPR033732">
    <property type="entry name" value="ATP_synth_F1_a_nt-bd_dom"/>
</dbReference>
<keyword evidence="5" id="KW-0997">Cell inner membrane</keyword>
<dbReference type="EC" id="7.1.2.2" evidence="15"/>
<organism evidence="19 20">
    <name type="scientific">Hoeflea algicola</name>
    <dbReference type="NCBI Taxonomy" id="2983763"/>
    <lineage>
        <taxon>Bacteria</taxon>
        <taxon>Pseudomonadati</taxon>
        <taxon>Pseudomonadota</taxon>
        <taxon>Alphaproteobacteria</taxon>
        <taxon>Hyphomicrobiales</taxon>
        <taxon>Rhizobiaceae</taxon>
        <taxon>Hoeflea</taxon>
    </lineage>
</organism>
<feature type="domain" description="ATPase F1/V1/A1 complex alpha/beta subunit nucleotide-binding" evidence="16">
    <location>
        <begin position="153"/>
        <end position="368"/>
    </location>
</feature>
<dbReference type="InterPro" id="IPR005294">
    <property type="entry name" value="ATP_synth_F1_asu"/>
</dbReference>
<evidence type="ECO:0000259" key="18">
    <source>
        <dbReference type="Pfam" id="PF02874"/>
    </source>
</evidence>
<keyword evidence="20" id="KW-1185">Reference proteome</keyword>
<evidence type="ECO:0000256" key="4">
    <source>
        <dbReference type="ARBA" id="ARBA00022448"/>
    </source>
</evidence>
<comment type="caution">
    <text evidence="19">The sequence shown here is derived from an EMBL/GenBank/DDBJ whole genome shotgun (WGS) entry which is preliminary data.</text>
</comment>
<dbReference type="SUPFAM" id="SSF50615">
    <property type="entry name" value="N-terminal domain of alpha and beta subunits of F1 ATP synthase"/>
    <property type="match status" value="1"/>
</dbReference>
<dbReference type="EMBL" id="JAOVZR010000003">
    <property type="protein sequence ID" value="MCY0150848.1"/>
    <property type="molecule type" value="Genomic_DNA"/>
</dbReference>
<evidence type="ECO:0000256" key="15">
    <source>
        <dbReference type="HAMAP-Rule" id="MF_01346"/>
    </source>
</evidence>
<feature type="domain" description="ATPase F1/V1/A1 complex alpha/beta subunit N-terminal" evidence="18">
    <location>
        <begin position="30"/>
        <end position="95"/>
    </location>
</feature>
<dbReference type="InterPro" id="IPR038376">
    <property type="entry name" value="ATP_synth_asu_C_sf"/>
</dbReference>
<evidence type="ECO:0000256" key="10">
    <source>
        <dbReference type="ARBA" id="ARBA00023065"/>
    </source>
</evidence>
<dbReference type="CDD" id="cd01132">
    <property type="entry name" value="F1-ATPase_alpha_CD"/>
    <property type="match status" value="1"/>
</dbReference>
<keyword evidence="13 15" id="KW-0066">ATP synthesis</keyword>
<evidence type="ECO:0000313" key="20">
    <source>
        <dbReference type="Proteomes" id="UP001073227"/>
    </source>
</evidence>
<evidence type="ECO:0000259" key="16">
    <source>
        <dbReference type="Pfam" id="PF00006"/>
    </source>
</evidence>
<dbReference type="InterPro" id="IPR000194">
    <property type="entry name" value="ATPase_F1/V1/A1_a/bsu_nucl-bd"/>
</dbReference>
<evidence type="ECO:0000256" key="6">
    <source>
        <dbReference type="ARBA" id="ARBA00022741"/>
    </source>
</evidence>
<evidence type="ECO:0000256" key="13">
    <source>
        <dbReference type="ARBA" id="ARBA00023310"/>
    </source>
</evidence>
<feature type="site" description="Required for activity" evidence="15">
    <location>
        <position position="366"/>
    </location>
</feature>
<comment type="subcellular location">
    <subcellularLocation>
        <location evidence="15">Cell membrane</location>
        <topology evidence="15">Peripheral membrane protein</topology>
    </subcellularLocation>
    <subcellularLocation>
        <location evidence="2">Membrane</location>
    </subcellularLocation>
</comment>
<dbReference type="PANTHER" id="PTHR48082">
    <property type="entry name" value="ATP SYNTHASE SUBUNIT ALPHA, MITOCHONDRIAL"/>
    <property type="match status" value="1"/>
</dbReference>
<dbReference type="RefSeq" id="WP_267656582.1">
    <property type="nucleotide sequence ID" value="NZ_JAOVZR010000003.1"/>
</dbReference>
<dbReference type="Pfam" id="PF00306">
    <property type="entry name" value="ATP-synt_ab_C"/>
    <property type="match status" value="1"/>
</dbReference>
<keyword evidence="9 15" id="KW-1278">Translocase</keyword>
<evidence type="ECO:0000259" key="17">
    <source>
        <dbReference type="Pfam" id="PF00306"/>
    </source>
</evidence>
<dbReference type="InterPro" id="IPR027417">
    <property type="entry name" value="P-loop_NTPase"/>
</dbReference>
<reference evidence="19" key="1">
    <citation type="submission" date="2022-10" db="EMBL/GenBank/DDBJ databases">
        <title>Hoeflea sp. G2-23, isolated from marine algae.</title>
        <authorList>
            <person name="Kristyanto S."/>
            <person name="Kim J.M."/>
            <person name="Jeon C.O."/>
        </authorList>
    </citation>
    <scope>NUCLEOTIDE SEQUENCE</scope>
    <source>
        <strain evidence="19">G2-23</strain>
    </source>
</reference>
<feature type="domain" description="ATP synthase alpha subunit C-terminal" evidence="17">
    <location>
        <begin position="375"/>
        <end position="497"/>
    </location>
</feature>
<dbReference type="CDD" id="cd18116">
    <property type="entry name" value="ATP-synt_F1_alpha_N"/>
    <property type="match status" value="1"/>
</dbReference>
<evidence type="ECO:0000256" key="11">
    <source>
        <dbReference type="ARBA" id="ARBA00023136"/>
    </source>
</evidence>
<dbReference type="Pfam" id="PF00006">
    <property type="entry name" value="ATP-synt_ab"/>
    <property type="match status" value="1"/>
</dbReference>
<dbReference type="NCBIfam" id="NF009884">
    <property type="entry name" value="PRK13343.1"/>
    <property type="match status" value="1"/>
</dbReference>
<evidence type="ECO:0000256" key="7">
    <source>
        <dbReference type="ARBA" id="ARBA00022781"/>
    </source>
</evidence>
<keyword evidence="10 15" id="KW-0406">Ion transport</keyword>
<dbReference type="Proteomes" id="UP001073227">
    <property type="component" value="Unassembled WGS sequence"/>
</dbReference>
<comment type="similarity">
    <text evidence="3 15">Belongs to the ATPase alpha/beta chains family.</text>
</comment>
<name>A0ABT3ZGM4_9HYPH</name>
<evidence type="ECO:0000256" key="8">
    <source>
        <dbReference type="ARBA" id="ARBA00022840"/>
    </source>
</evidence>
<proteinExistence type="inferred from homology"/>
<dbReference type="InterPro" id="IPR023366">
    <property type="entry name" value="ATP_synth_asu-like_sf"/>
</dbReference>
<keyword evidence="4 15" id="KW-0813">Transport</keyword>
<evidence type="ECO:0000256" key="1">
    <source>
        <dbReference type="ARBA" id="ARBA00003784"/>
    </source>
</evidence>
<dbReference type="InterPro" id="IPR000793">
    <property type="entry name" value="ATP_synth_asu_C"/>
</dbReference>
<dbReference type="InterPro" id="IPR004100">
    <property type="entry name" value="ATPase_F1/V1/A1_a/bsu_N"/>
</dbReference>
<dbReference type="HAMAP" id="MF_01346">
    <property type="entry name" value="ATP_synth_alpha_bact"/>
    <property type="match status" value="1"/>
</dbReference>
<comment type="function">
    <text evidence="1 15">Produces ATP from ADP in the presence of a proton gradient across the membrane. The alpha chain is a regulatory subunit.</text>
</comment>
<keyword evidence="6 15" id="KW-0547">Nucleotide-binding</keyword>
<evidence type="ECO:0000256" key="3">
    <source>
        <dbReference type="ARBA" id="ARBA00008936"/>
    </source>
</evidence>
<gene>
    <name evidence="15" type="primary">atpA</name>
    <name evidence="19" type="ORF">OEG84_24905</name>
</gene>
<protein>
    <recommendedName>
        <fullName evidence="15">ATP synthase subunit alpha</fullName>
        <ecNumber evidence="15">7.1.2.2</ecNumber>
    </recommendedName>
    <alternativeName>
        <fullName evidence="15">ATP synthase F1 sector subunit alpha</fullName>
    </alternativeName>
    <alternativeName>
        <fullName evidence="15">F-ATPase subunit alpha</fullName>
    </alternativeName>
</protein>